<accession>E4TWB6</accession>
<reference evidence="1 2" key="1">
    <citation type="journal article" date="2012" name="Stand. Genomic Sci.">
        <title>Complete genome sequence of the sulfur compounds oxidizing chemolithoautotroph Sulfuricurvum kujiense type strain (YK-1(T)).</title>
        <authorList>
            <person name="Han C."/>
            <person name="Kotsyurbenko O."/>
            <person name="Chertkov O."/>
            <person name="Held B."/>
            <person name="Lapidus A."/>
            <person name="Nolan M."/>
            <person name="Lucas S."/>
            <person name="Hammon N."/>
            <person name="Deshpande S."/>
            <person name="Cheng J.F."/>
            <person name="Tapia R."/>
            <person name="Goodwin L.A."/>
            <person name="Pitluck S."/>
            <person name="Liolios K."/>
            <person name="Pagani I."/>
            <person name="Ivanova N."/>
            <person name="Mavromatis K."/>
            <person name="Mikhailova N."/>
            <person name="Pati A."/>
            <person name="Chen A."/>
            <person name="Palaniappan K."/>
            <person name="Land M."/>
            <person name="Hauser L."/>
            <person name="Chang Y.J."/>
            <person name="Jeffries C.D."/>
            <person name="Brambilla E.M."/>
            <person name="Rohde M."/>
            <person name="Spring S."/>
            <person name="Sikorski J."/>
            <person name="Goker M."/>
            <person name="Woyke T."/>
            <person name="Bristow J."/>
            <person name="Eisen J.A."/>
            <person name="Markowitz V."/>
            <person name="Hugenholtz P."/>
            <person name="Kyrpides N.C."/>
            <person name="Klenk H.P."/>
            <person name="Detter J.C."/>
        </authorList>
    </citation>
    <scope>NUCLEOTIDE SEQUENCE [LARGE SCALE GENOMIC DNA]</scope>
    <source>
        <strain evidence="2">ATCC BAA-921 / DSM 16994 / JCM 11577 / YK-1</strain>
    </source>
</reference>
<gene>
    <name evidence="1" type="ordered locus">Sulku_0064</name>
</gene>
<evidence type="ECO:0000313" key="2">
    <source>
        <dbReference type="Proteomes" id="UP000008721"/>
    </source>
</evidence>
<dbReference type="KEGG" id="sku:Sulku_0064"/>
<dbReference type="Proteomes" id="UP000008721">
    <property type="component" value="Chromosome"/>
</dbReference>
<dbReference type="HOGENOM" id="CLU_2244348_0_0_7"/>
<dbReference type="EMBL" id="CP002355">
    <property type="protein sequence ID" value="ADR32732.1"/>
    <property type="molecule type" value="Genomic_DNA"/>
</dbReference>
<dbReference type="RefSeq" id="WP_013458929.1">
    <property type="nucleotide sequence ID" value="NC_014762.1"/>
</dbReference>
<dbReference type="STRING" id="709032.Sulku_0064"/>
<dbReference type="eggNOG" id="COG0607">
    <property type="taxonomic scope" value="Bacteria"/>
</dbReference>
<protein>
    <recommendedName>
        <fullName evidence="3">Rhodanese domain-containing protein</fullName>
    </recommendedName>
</protein>
<evidence type="ECO:0000313" key="1">
    <source>
        <dbReference type="EMBL" id="ADR32732.1"/>
    </source>
</evidence>
<keyword evidence="2" id="KW-1185">Reference proteome</keyword>
<dbReference type="OrthoDB" id="5346368at2"/>
<organism evidence="1 2">
    <name type="scientific">Sulfuricurvum kujiense (strain ATCC BAA-921 / DSM 16994 / JCM 11577 / YK-1)</name>
    <dbReference type="NCBI Taxonomy" id="709032"/>
    <lineage>
        <taxon>Bacteria</taxon>
        <taxon>Pseudomonadati</taxon>
        <taxon>Campylobacterota</taxon>
        <taxon>Epsilonproteobacteria</taxon>
        <taxon>Campylobacterales</taxon>
        <taxon>Sulfurimonadaceae</taxon>
        <taxon>Sulfuricurvum</taxon>
    </lineage>
</organism>
<sequence length="102" mass="11740">MVDLSVDEWTQEEFLHNKQALESQGIKVLLIDTILSPIDGIETTLYAPPLLKNEPEGSVFVFYCDTGKSSKERLKEFRAKFPNHVCISLRGGRGYWRRNLRV</sequence>
<name>E4TWB6_SULKY</name>
<dbReference type="AlphaFoldDB" id="E4TWB6"/>
<evidence type="ECO:0008006" key="3">
    <source>
        <dbReference type="Google" id="ProtNLM"/>
    </source>
</evidence>
<proteinExistence type="predicted"/>